<dbReference type="AlphaFoldDB" id="A0A9X5N0Z2"/>
<accession>A0A9X5N0Z2</accession>
<comment type="caution">
    <text evidence="1">The sequence shown here is derived from an EMBL/GenBank/DDBJ whole genome shotgun (WGS) entry which is preliminary data.</text>
</comment>
<evidence type="ECO:0000313" key="1">
    <source>
        <dbReference type="EMBL" id="OFC91258.1"/>
    </source>
</evidence>
<sequence>MHSGRLVFGLNWIKFNEKGIDEKIFCLLEMIKKKKKIIIKIIKI</sequence>
<dbReference type="EMBL" id="LXLI01000028">
    <property type="protein sequence ID" value="OFC91258.1"/>
    <property type="molecule type" value="Genomic_DNA"/>
</dbReference>
<proteinExistence type="predicted"/>
<dbReference type="Proteomes" id="UP000175994">
    <property type="component" value="Unassembled WGS sequence"/>
</dbReference>
<reference evidence="1 2" key="1">
    <citation type="submission" date="2016-04" db="EMBL/GenBank/DDBJ databases">
        <title>Bacillus thuringiensis and Bacillus weihenstephanensis as novel biocontrol agents of wilt causing Verticillium species.</title>
        <authorList>
            <person name="Hollensteiner J."/>
            <person name="Wemheuer F."/>
            <person name="Harting R."/>
            <person name="Kolarzyk A."/>
            <person name="Diaz-Valerio S."/>
            <person name="Poehlein A."/>
            <person name="Brzuszkiewicz E."/>
            <person name="Nesemann K."/>
            <person name="Braus-Stromeyer S."/>
            <person name="Braus G."/>
            <person name="Daniel R."/>
            <person name="Liesegang H."/>
        </authorList>
    </citation>
    <scope>NUCLEOTIDE SEQUENCE [LARGE SCALE GENOMIC DNA]</scope>
    <source>
        <strain evidence="1 2">GOE4</strain>
    </source>
</reference>
<gene>
    <name evidence="1" type="ORF">BTGOE4_37580</name>
</gene>
<organism evidence="1 2">
    <name type="scientific">Bacillus thuringiensis</name>
    <dbReference type="NCBI Taxonomy" id="1428"/>
    <lineage>
        <taxon>Bacteria</taxon>
        <taxon>Bacillati</taxon>
        <taxon>Bacillota</taxon>
        <taxon>Bacilli</taxon>
        <taxon>Bacillales</taxon>
        <taxon>Bacillaceae</taxon>
        <taxon>Bacillus</taxon>
        <taxon>Bacillus cereus group</taxon>
    </lineage>
</organism>
<name>A0A9X5N0Z2_BACTU</name>
<evidence type="ECO:0000313" key="2">
    <source>
        <dbReference type="Proteomes" id="UP000175994"/>
    </source>
</evidence>
<protein>
    <submittedName>
        <fullName evidence="1">Uncharacterized protein</fullName>
    </submittedName>
</protein>